<name>A0ABD1ECA1_HYPHA</name>
<organism evidence="2 3">
    <name type="scientific">Hypothenemus hampei</name>
    <name type="common">Coffee berry borer</name>
    <dbReference type="NCBI Taxonomy" id="57062"/>
    <lineage>
        <taxon>Eukaryota</taxon>
        <taxon>Metazoa</taxon>
        <taxon>Ecdysozoa</taxon>
        <taxon>Arthropoda</taxon>
        <taxon>Hexapoda</taxon>
        <taxon>Insecta</taxon>
        <taxon>Pterygota</taxon>
        <taxon>Neoptera</taxon>
        <taxon>Endopterygota</taxon>
        <taxon>Coleoptera</taxon>
        <taxon>Polyphaga</taxon>
        <taxon>Cucujiformia</taxon>
        <taxon>Curculionidae</taxon>
        <taxon>Scolytinae</taxon>
        <taxon>Hypothenemus</taxon>
    </lineage>
</organism>
<feature type="compositionally biased region" description="Polar residues" evidence="1">
    <location>
        <begin position="104"/>
        <end position="113"/>
    </location>
</feature>
<accession>A0ABD1ECA1</accession>
<evidence type="ECO:0000313" key="3">
    <source>
        <dbReference type="Proteomes" id="UP001566132"/>
    </source>
</evidence>
<dbReference type="AlphaFoldDB" id="A0ABD1ECA1"/>
<comment type="caution">
    <text evidence="2">The sequence shown here is derived from an EMBL/GenBank/DDBJ whole genome shotgun (WGS) entry which is preliminary data.</text>
</comment>
<dbReference type="EMBL" id="JBDJPC010000009">
    <property type="protein sequence ID" value="KAL1492200.1"/>
    <property type="molecule type" value="Genomic_DNA"/>
</dbReference>
<protein>
    <submittedName>
        <fullName evidence="2">Uncharacterized protein</fullName>
    </submittedName>
</protein>
<proteinExistence type="predicted"/>
<evidence type="ECO:0000313" key="2">
    <source>
        <dbReference type="EMBL" id="KAL1492200.1"/>
    </source>
</evidence>
<keyword evidence="3" id="KW-1185">Reference proteome</keyword>
<feature type="region of interest" description="Disordered" evidence="1">
    <location>
        <begin position="95"/>
        <end position="118"/>
    </location>
</feature>
<evidence type="ECO:0000256" key="1">
    <source>
        <dbReference type="SAM" id="MobiDB-lite"/>
    </source>
</evidence>
<dbReference type="Proteomes" id="UP001566132">
    <property type="component" value="Unassembled WGS sequence"/>
</dbReference>
<gene>
    <name evidence="2" type="ORF">ABEB36_012683</name>
</gene>
<reference evidence="2 3" key="1">
    <citation type="submission" date="2024-05" db="EMBL/GenBank/DDBJ databases">
        <title>Genetic variation in Jamaican populations of the coffee berry borer (Hypothenemus hampei).</title>
        <authorList>
            <person name="Errbii M."/>
            <person name="Myrie A."/>
        </authorList>
    </citation>
    <scope>NUCLEOTIDE SEQUENCE [LARGE SCALE GENOMIC DNA]</scope>
    <source>
        <strain evidence="2">JA-Hopewell-2020-01-JO</strain>
        <tissue evidence="2">Whole body</tissue>
    </source>
</reference>
<sequence length="127" mass="14348">MINEAYTIMKEMHSERSKKDVFSIFGEEVAVTLRTLPTSYAQATVQHMLSKIMYEAKLGMYNYYPIAEQPQQQYFPHSTNPVGALTALLPSQSSESSSYFSYSNPATPAQLSSTEEDETIDKFITQL</sequence>